<organism evidence="1 2">
    <name type="scientific">Gordonia phage Bowser</name>
    <dbReference type="NCBI Taxonomy" id="1838063"/>
    <lineage>
        <taxon>Viruses</taxon>
        <taxon>Duplodnaviria</taxon>
        <taxon>Heunggongvirae</taxon>
        <taxon>Uroviricota</taxon>
        <taxon>Caudoviricetes</taxon>
        <taxon>Bowservirus</taxon>
        <taxon>Bowservirus bowser</taxon>
    </lineage>
</organism>
<keyword evidence="2" id="KW-1185">Reference proteome</keyword>
<dbReference type="RefSeq" id="YP_009275572.1">
    <property type="nucleotide sequence ID" value="NC_030930.1"/>
</dbReference>
<dbReference type="Pfam" id="PF09956">
    <property type="entry name" value="Phage_cement_2"/>
    <property type="match status" value="1"/>
</dbReference>
<dbReference type="InterPro" id="IPR011231">
    <property type="entry name" value="Phage_VT1-Sakai_H0018"/>
</dbReference>
<protein>
    <submittedName>
        <fullName evidence="1">Scaffolding protein</fullName>
    </submittedName>
</protein>
<dbReference type="EMBL" id="KU998235">
    <property type="protein sequence ID" value="ANA85400.1"/>
    <property type="molecule type" value="Genomic_DNA"/>
</dbReference>
<proteinExistence type="predicted"/>
<sequence length="120" mass="11486">MAEHTPIHKPGDAITRTASADITGGQLVVVSGNNTVAPSGGASAAWLGLAAFDAKSGEKVTVLRGGIHELTASGAIAAGAAVIPAAAGAVATIGSETNYATVVGVALAAAASNKVIVSVR</sequence>
<dbReference type="GeneID" id="28800777"/>
<gene>
    <name evidence="1" type="primary">5</name>
    <name evidence="1" type="ORF">BOWSER_5</name>
</gene>
<name>A0A160DCL2_9CAUD</name>
<dbReference type="KEGG" id="vg:28800777"/>
<dbReference type="OrthoDB" id="40430at10239"/>
<dbReference type="Proteomes" id="UP000203985">
    <property type="component" value="Segment"/>
</dbReference>
<accession>A0A160DCL2</accession>
<evidence type="ECO:0000313" key="2">
    <source>
        <dbReference type="Proteomes" id="UP000203985"/>
    </source>
</evidence>
<evidence type="ECO:0000313" key="1">
    <source>
        <dbReference type="EMBL" id="ANA85400.1"/>
    </source>
</evidence>
<reference evidence="1 2" key="1">
    <citation type="submission" date="2016-03" db="EMBL/GenBank/DDBJ databases">
        <authorList>
            <person name="Montgomery M.T."/>
            <person name="Guerrero C.A."/>
            <person name="Mavrich T.N."/>
            <person name="Pope W.H."/>
            <person name="Garlena R.A."/>
            <person name="Russell D.A."/>
            <person name="Jacobs-Sera D."/>
            <person name="Hendrix R.W."/>
            <person name="Hatfull G.F."/>
        </authorList>
    </citation>
    <scope>NUCLEOTIDE SEQUENCE [LARGE SCALE GENOMIC DNA]</scope>
</reference>